<accession>E6MDD6</accession>
<comment type="caution">
    <text evidence="10">The sequence shown here is derived from an EMBL/GenBank/DDBJ whole genome shotgun (WGS) entry which is preliminary data.</text>
</comment>
<evidence type="ECO:0000256" key="1">
    <source>
        <dbReference type="ARBA" id="ARBA00000085"/>
    </source>
</evidence>
<evidence type="ECO:0000259" key="9">
    <source>
        <dbReference type="SMART" id="SM00388"/>
    </source>
</evidence>
<keyword evidence="8" id="KW-0472">Membrane</keyword>
<keyword evidence="8" id="KW-0812">Transmembrane</keyword>
<evidence type="ECO:0000256" key="2">
    <source>
        <dbReference type="ARBA" id="ARBA00012438"/>
    </source>
</evidence>
<evidence type="ECO:0000256" key="5">
    <source>
        <dbReference type="ARBA" id="ARBA00022777"/>
    </source>
</evidence>
<feature type="transmembrane region" description="Helical" evidence="8">
    <location>
        <begin position="163"/>
        <end position="186"/>
    </location>
</feature>
<keyword evidence="4" id="KW-0808">Transferase</keyword>
<dbReference type="RefSeq" id="WP_006597436.1">
    <property type="nucleotide sequence ID" value="NZ_GL622359.1"/>
</dbReference>
<keyword evidence="11" id="KW-1185">Reference proteome</keyword>
<keyword evidence="6" id="KW-0902">Two-component regulatory system</keyword>
<dbReference type="AlphaFoldDB" id="E6MDD6"/>
<dbReference type="eggNOG" id="COG0642">
    <property type="taxonomic scope" value="Bacteria"/>
</dbReference>
<keyword evidence="5 10" id="KW-0418">Kinase</keyword>
<dbReference type="SUPFAM" id="SSF47384">
    <property type="entry name" value="Homodimeric domain of signal transducing histidine kinase"/>
    <property type="match status" value="1"/>
</dbReference>
<organism evidence="10 11">
    <name type="scientific">Pseudoramibacter alactolyticus ATCC 23263</name>
    <dbReference type="NCBI Taxonomy" id="887929"/>
    <lineage>
        <taxon>Bacteria</taxon>
        <taxon>Bacillati</taxon>
        <taxon>Bacillota</taxon>
        <taxon>Clostridia</taxon>
        <taxon>Eubacteriales</taxon>
        <taxon>Eubacteriaceae</taxon>
        <taxon>Pseudoramibacter</taxon>
    </lineage>
</organism>
<dbReference type="STRING" id="887929.HMP0721_0018"/>
<name>E6MDD6_9FIRM</name>
<protein>
    <recommendedName>
        <fullName evidence="2">histidine kinase</fullName>
        <ecNumber evidence="2">2.7.13.3</ecNumber>
    </recommendedName>
</protein>
<dbReference type="InterPro" id="IPR036097">
    <property type="entry name" value="HisK_dim/P_sf"/>
</dbReference>
<proteinExistence type="predicted"/>
<evidence type="ECO:0000313" key="10">
    <source>
        <dbReference type="EMBL" id="EFV02912.1"/>
    </source>
</evidence>
<feature type="region of interest" description="Disordered" evidence="7">
    <location>
        <begin position="264"/>
        <end position="298"/>
    </location>
</feature>
<dbReference type="SMART" id="SM00388">
    <property type="entry name" value="HisKA"/>
    <property type="match status" value="1"/>
</dbReference>
<comment type="catalytic activity">
    <reaction evidence="1">
        <text>ATP + protein L-histidine = ADP + protein N-phospho-L-histidine.</text>
        <dbReference type="EC" id="2.7.13.3"/>
    </reaction>
</comment>
<keyword evidence="8" id="KW-1133">Transmembrane helix</keyword>
<feature type="transmembrane region" description="Helical" evidence="8">
    <location>
        <begin position="12"/>
        <end position="35"/>
    </location>
</feature>
<evidence type="ECO:0000256" key="7">
    <source>
        <dbReference type="SAM" id="MobiDB-lite"/>
    </source>
</evidence>
<dbReference type="Pfam" id="PF00512">
    <property type="entry name" value="HisKA"/>
    <property type="match status" value="1"/>
</dbReference>
<dbReference type="InterPro" id="IPR003661">
    <property type="entry name" value="HisK_dim/P_dom"/>
</dbReference>
<dbReference type="PANTHER" id="PTHR45453:SF1">
    <property type="entry name" value="PHOSPHATE REGULON SENSOR PROTEIN PHOR"/>
    <property type="match status" value="1"/>
</dbReference>
<evidence type="ECO:0000256" key="4">
    <source>
        <dbReference type="ARBA" id="ARBA00022679"/>
    </source>
</evidence>
<evidence type="ECO:0000256" key="6">
    <source>
        <dbReference type="ARBA" id="ARBA00023012"/>
    </source>
</evidence>
<evidence type="ECO:0000313" key="11">
    <source>
        <dbReference type="Proteomes" id="UP000004754"/>
    </source>
</evidence>
<feature type="domain" description="Signal transduction histidine kinase dimerisation/phosphoacceptor" evidence="9">
    <location>
        <begin position="203"/>
        <end position="265"/>
    </location>
</feature>
<dbReference type="GO" id="GO:0005886">
    <property type="term" value="C:plasma membrane"/>
    <property type="evidence" value="ECO:0007669"/>
    <property type="project" value="TreeGrafter"/>
</dbReference>
<dbReference type="PANTHER" id="PTHR45453">
    <property type="entry name" value="PHOSPHATE REGULON SENSOR PROTEIN PHOR"/>
    <property type="match status" value="1"/>
</dbReference>
<gene>
    <name evidence="10" type="ORF">HMP0721_0018</name>
</gene>
<dbReference type="Proteomes" id="UP000004754">
    <property type="component" value="Unassembled WGS sequence"/>
</dbReference>
<dbReference type="EC" id="2.7.13.3" evidence="2"/>
<dbReference type="OrthoDB" id="9813151at2"/>
<dbReference type="HOGENOM" id="CLU_933399_0_0_9"/>
<dbReference type="InterPro" id="IPR050351">
    <property type="entry name" value="BphY/WalK/GraS-like"/>
</dbReference>
<dbReference type="GO" id="GO:0016036">
    <property type="term" value="P:cellular response to phosphate starvation"/>
    <property type="evidence" value="ECO:0007669"/>
    <property type="project" value="TreeGrafter"/>
</dbReference>
<evidence type="ECO:0000256" key="8">
    <source>
        <dbReference type="SAM" id="Phobius"/>
    </source>
</evidence>
<dbReference type="GO" id="GO:0004721">
    <property type="term" value="F:phosphoprotein phosphatase activity"/>
    <property type="evidence" value="ECO:0007669"/>
    <property type="project" value="TreeGrafter"/>
</dbReference>
<dbReference type="EMBL" id="AEQN01000001">
    <property type="protein sequence ID" value="EFV02912.1"/>
    <property type="molecule type" value="Genomic_DNA"/>
</dbReference>
<keyword evidence="3" id="KW-0597">Phosphoprotein</keyword>
<dbReference type="Gene3D" id="1.10.287.130">
    <property type="match status" value="1"/>
</dbReference>
<evidence type="ECO:0000256" key="3">
    <source>
        <dbReference type="ARBA" id="ARBA00022553"/>
    </source>
</evidence>
<sequence length="298" mass="33677">METREITALRSRFIRVTMLSVLLVMVGIGSLLNIAQTISARYQIRHTLSAIIDDRGRLKSADVKESTNGEATISPFEGFNFFDIEYLSGTSYFTVTLNKRRAPDVLLVRTDGLQRADALTLAKKMLAQKKPFGQYGTYFYQYQKRPDGSTVIAALDYQNGIYAAYRLAAITVVICLTGLFIIYWLVRSFSRLAIRPMIQNAERQKQFITNASHELKTPLAVIRSNTEFSEMLGGENEWTRSTLKQVARMDELVKELVLITRSDEKQNAQGHSPCGPFGRDTRDGRSFEQPGPAKRQTL</sequence>
<reference evidence="10 11" key="1">
    <citation type="submission" date="2010-12" db="EMBL/GenBank/DDBJ databases">
        <authorList>
            <person name="Muzny D."/>
            <person name="Qin X."/>
            <person name="Deng J."/>
            <person name="Jiang H."/>
            <person name="Liu Y."/>
            <person name="Qu J."/>
            <person name="Song X.-Z."/>
            <person name="Zhang L."/>
            <person name="Thornton R."/>
            <person name="Coyle M."/>
            <person name="Francisco L."/>
            <person name="Jackson L."/>
            <person name="Javaid M."/>
            <person name="Korchina V."/>
            <person name="Kovar C."/>
            <person name="Mata R."/>
            <person name="Mathew T."/>
            <person name="Ngo R."/>
            <person name="Nguyen L."/>
            <person name="Nguyen N."/>
            <person name="Okwuonu G."/>
            <person name="Ongeri F."/>
            <person name="Pham C."/>
            <person name="Simmons D."/>
            <person name="Wilczek-Boney K."/>
            <person name="Hale W."/>
            <person name="Jakkamsetti A."/>
            <person name="Pham P."/>
            <person name="Ruth R."/>
            <person name="San Lucas F."/>
            <person name="Warren J."/>
            <person name="Zhang J."/>
            <person name="Zhao Z."/>
            <person name="Zhou C."/>
            <person name="Zhu D."/>
            <person name="Lee S."/>
            <person name="Bess C."/>
            <person name="Blankenburg K."/>
            <person name="Forbes L."/>
            <person name="Fu Q."/>
            <person name="Gubbala S."/>
            <person name="Hirani K."/>
            <person name="Jayaseelan J.C."/>
            <person name="Lara F."/>
            <person name="Munidasa M."/>
            <person name="Palculict T."/>
            <person name="Patil S."/>
            <person name="Pu L.-L."/>
            <person name="Saada N."/>
            <person name="Tang L."/>
            <person name="Weissenberger G."/>
            <person name="Zhu Y."/>
            <person name="Hemphill L."/>
            <person name="Shang Y."/>
            <person name="Youmans B."/>
            <person name="Ayvaz T."/>
            <person name="Ross M."/>
            <person name="Santibanez J."/>
            <person name="Aqrawi P."/>
            <person name="Gross S."/>
            <person name="Joshi V."/>
            <person name="Fowler G."/>
            <person name="Nazareth L."/>
            <person name="Reid J."/>
            <person name="Worley K."/>
            <person name="Petrosino J."/>
            <person name="Highlander S."/>
            <person name="Gibbs R."/>
        </authorList>
    </citation>
    <scope>NUCLEOTIDE SEQUENCE [LARGE SCALE GENOMIC DNA]</scope>
    <source>
        <strain evidence="10 11">ATCC 23263</strain>
    </source>
</reference>
<dbReference type="GO" id="GO:0000155">
    <property type="term" value="F:phosphorelay sensor kinase activity"/>
    <property type="evidence" value="ECO:0007669"/>
    <property type="project" value="InterPro"/>
</dbReference>
<dbReference type="CDD" id="cd00082">
    <property type="entry name" value="HisKA"/>
    <property type="match status" value="1"/>
</dbReference>